<name>A0ABV6QWZ7_9ACTN</name>
<dbReference type="Proteomes" id="UP001589890">
    <property type="component" value="Unassembled WGS sequence"/>
</dbReference>
<dbReference type="GO" id="GO:0016853">
    <property type="term" value="F:isomerase activity"/>
    <property type="evidence" value="ECO:0007669"/>
    <property type="project" value="UniProtKB-KW"/>
</dbReference>
<dbReference type="Gene3D" id="1.20.120.450">
    <property type="entry name" value="dinb family like domain"/>
    <property type="match status" value="1"/>
</dbReference>
<reference evidence="2 3" key="1">
    <citation type="submission" date="2024-09" db="EMBL/GenBank/DDBJ databases">
        <authorList>
            <person name="Sun Q."/>
            <person name="Mori K."/>
        </authorList>
    </citation>
    <scope>NUCLEOTIDE SEQUENCE [LARGE SCALE GENOMIC DNA]</scope>
    <source>
        <strain evidence="2 3">CGMCC 1.15906</strain>
    </source>
</reference>
<keyword evidence="3" id="KW-1185">Reference proteome</keyword>
<dbReference type="SUPFAM" id="SSF109854">
    <property type="entry name" value="DinB/YfiT-like putative metalloenzymes"/>
    <property type="match status" value="1"/>
</dbReference>
<evidence type="ECO:0000259" key="1">
    <source>
        <dbReference type="Pfam" id="PF11716"/>
    </source>
</evidence>
<evidence type="ECO:0000313" key="3">
    <source>
        <dbReference type="Proteomes" id="UP001589890"/>
    </source>
</evidence>
<protein>
    <submittedName>
        <fullName evidence="2">Maleylpyruvate isomerase family mycothiol-dependent enzyme</fullName>
    </submittedName>
</protein>
<dbReference type="EMBL" id="JBHLTC010000041">
    <property type="protein sequence ID" value="MFC0629160.1"/>
    <property type="molecule type" value="Genomic_DNA"/>
</dbReference>
<feature type="domain" description="Mycothiol-dependent maleylpyruvate isomerase metal-binding" evidence="1">
    <location>
        <begin position="8"/>
        <end position="142"/>
    </location>
</feature>
<dbReference type="InterPro" id="IPR034660">
    <property type="entry name" value="DinB/YfiT-like"/>
</dbReference>
<dbReference type="NCBIfam" id="TIGR03083">
    <property type="entry name" value="maleylpyruvate isomerase family mycothiol-dependent enzyme"/>
    <property type="match status" value="1"/>
</dbReference>
<accession>A0ABV6QWZ7</accession>
<sequence>MRVPVEAVRRSVDRLHEVLGQLDEHAVRGASALPGWTRGHVLTHLSDFSRAMTRQAEYALAGKTIEVYDGGRSGRDAGIEAGAGRPVDVLVKAVRTDTADLLRVWEQVGPDDWARPVAYRDGDLLGTAYCAWREFEIHLTDLDVGPSPDEWTDEFRLHLLDFLGPRIPAGVQLELQPADAAWLAGRTAPRPDYPELLPWP</sequence>
<comment type="caution">
    <text evidence="2">The sequence shown here is derived from an EMBL/GenBank/DDBJ whole genome shotgun (WGS) entry which is preliminary data.</text>
</comment>
<keyword evidence="2" id="KW-0413">Isomerase</keyword>
<organism evidence="2 3">
    <name type="scientific">Kribbella deserti</name>
    <dbReference type="NCBI Taxonomy" id="1926257"/>
    <lineage>
        <taxon>Bacteria</taxon>
        <taxon>Bacillati</taxon>
        <taxon>Actinomycetota</taxon>
        <taxon>Actinomycetes</taxon>
        <taxon>Propionibacteriales</taxon>
        <taxon>Kribbellaceae</taxon>
        <taxon>Kribbella</taxon>
    </lineage>
</organism>
<evidence type="ECO:0000313" key="2">
    <source>
        <dbReference type="EMBL" id="MFC0629160.1"/>
    </source>
</evidence>
<dbReference type="InterPro" id="IPR024344">
    <property type="entry name" value="MDMPI_metal-binding"/>
</dbReference>
<dbReference type="Pfam" id="PF11716">
    <property type="entry name" value="MDMPI_N"/>
    <property type="match status" value="1"/>
</dbReference>
<proteinExistence type="predicted"/>
<dbReference type="InterPro" id="IPR017517">
    <property type="entry name" value="Maleyloyr_isom"/>
</dbReference>
<dbReference type="RefSeq" id="WP_380056744.1">
    <property type="nucleotide sequence ID" value="NZ_JBHLTC010000041.1"/>
</dbReference>
<gene>
    <name evidence="2" type="ORF">ACFFGN_34160</name>
</gene>